<dbReference type="Pfam" id="PF05477">
    <property type="entry name" value="SURF2"/>
    <property type="match status" value="1"/>
</dbReference>
<comment type="caution">
    <text evidence="2">The sequence shown here is derived from an EMBL/GenBank/DDBJ whole genome shotgun (WGS) entry which is preliminary data.</text>
</comment>
<evidence type="ECO:0008006" key="4">
    <source>
        <dbReference type="Google" id="ProtNLM"/>
    </source>
</evidence>
<dbReference type="Proteomes" id="UP001417504">
    <property type="component" value="Unassembled WGS sequence"/>
</dbReference>
<reference evidence="2 3" key="1">
    <citation type="submission" date="2024-01" db="EMBL/GenBank/DDBJ databases">
        <title>Genome assemblies of Stephania.</title>
        <authorList>
            <person name="Yang L."/>
        </authorList>
    </citation>
    <scope>NUCLEOTIDE SEQUENCE [LARGE SCALE GENOMIC DNA]</scope>
    <source>
        <strain evidence="2">QJT</strain>
        <tissue evidence="2">Leaf</tissue>
    </source>
</reference>
<dbReference type="PANTHER" id="PTHR47854">
    <property type="entry name" value="SURFEIT LOCUS PROTEIN 2 (SURF2)"/>
    <property type="match status" value="1"/>
</dbReference>
<evidence type="ECO:0000313" key="3">
    <source>
        <dbReference type="Proteomes" id="UP001417504"/>
    </source>
</evidence>
<feature type="region of interest" description="Disordered" evidence="1">
    <location>
        <begin position="215"/>
        <end position="248"/>
    </location>
</feature>
<protein>
    <recommendedName>
        <fullName evidence="4">Surfeit locus protein 2</fullName>
    </recommendedName>
</protein>
<accession>A0AAP0IKQ5</accession>
<evidence type="ECO:0000256" key="1">
    <source>
        <dbReference type="SAM" id="MobiDB-lite"/>
    </source>
</evidence>
<proteinExistence type="predicted"/>
<gene>
    <name evidence="2" type="ORF">Sjap_016281</name>
</gene>
<dbReference type="PANTHER" id="PTHR47854:SF1">
    <property type="entry name" value="SURFEIT LOCUS PROTEIN 2 (SURF2)"/>
    <property type="match status" value="1"/>
</dbReference>
<organism evidence="2 3">
    <name type="scientific">Stephania japonica</name>
    <dbReference type="NCBI Taxonomy" id="461633"/>
    <lineage>
        <taxon>Eukaryota</taxon>
        <taxon>Viridiplantae</taxon>
        <taxon>Streptophyta</taxon>
        <taxon>Embryophyta</taxon>
        <taxon>Tracheophyta</taxon>
        <taxon>Spermatophyta</taxon>
        <taxon>Magnoliopsida</taxon>
        <taxon>Ranunculales</taxon>
        <taxon>Menispermaceae</taxon>
        <taxon>Menispermoideae</taxon>
        <taxon>Cissampelideae</taxon>
        <taxon>Stephania</taxon>
    </lineage>
</organism>
<name>A0AAP0IKQ5_9MAGN</name>
<dbReference type="AlphaFoldDB" id="A0AAP0IKQ5"/>
<dbReference type="InterPro" id="IPR008833">
    <property type="entry name" value="Surf2"/>
</dbReference>
<sequence length="294" mass="33008">MFRVTNPTILSCLSHLAESDDLNCHGGRRKGKSSNFIQENKKGKEGKNLLGSPTFKELENGRLKCIETGHELLSKDKESYSHSKRCRLGLVDSALTHGKAPLNMFKQDSLCRSKLVCKLTGDVVNKSEEHIWKHINGRRFLNKLELKETKKLCGDDGVLAEEMEKEEKKRVKASKLIANGVNKEKKAVEDNNCESNEREECKSDSEEIEFWVPPVGSRWDFDDGGDRWGSGTESGGSKDDNDDEMNGADVEIAAKSVELSMQYVYQAKRMSIEVGPSSFASRKKRKSNSNDDQN</sequence>
<dbReference type="EMBL" id="JBBNAE010000006">
    <property type="protein sequence ID" value="KAK9117334.1"/>
    <property type="molecule type" value="Genomic_DNA"/>
</dbReference>
<feature type="region of interest" description="Disordered" evidence="1">
    <location>
        <begin position="275"/>
        <end position="294"/>
    </location>
</feature>
<keyword evidence="3" id="KW-1185">Reference proteome</keyword>
<evidence type="ECO:0000313" key="2">
    <source>
        <dbReference type="EMBL" id="KAK9117334.1"/>
    </source>
</evidence>